<name>A0AB35WKY7_9PSED</name>
<comment type="caution">
    <text evidence="2">The sequence shown here is derived from an EMBL/GenBank/DDBJ whole genome shotgun (WGS) entry which is preliminary data.</text>
</comment>
<proteinExistence type="predicted"/>
<protein>
    <submittedName>
        <fullName evidence="2">DsbA family oxidoreductase</fullName>
    </submittedName>
</protein>
<dbReference type="InterPro" id="IPR001853">
    <property type="entry name" value="DSBA-like_thioredoxin_dom"/>
</dbReference>
<dbReference type="SUPFAM" id="SSF52833">
    <property type="entry name" value="Thioredoxin-like"/>
    <property type="match status" value="1"/>
</dbReference>
<dbReference type="Pfam" id="PF01323">
    <property type="entry name" value="DSBA"/>
    <property type="match status" value="1"/>
</dbReference>
<keyword evidence="3" id="KW-1185">Reference proteome</keyword>
<accession>A0AB35WKY7</accession>
<dbReference type="EMBL" id="JAZDQP010000001">
    <property type="protein sequence ID" value="MEE1864832.1"/>
    <property type="molecule type" value="Genomic_DNA"/>
</dbReference>
<dbReference type="RefSeq" id="WP_330078494.1">
    <property type="nucleotide sequence ID" value="NZ_JAZDCU010000001.1"/>
</dbReference>
<evidence type="ECO:0000313" key="2">
    <source>
        <dbReference type="EMBL" id="MEE1864832.1"/>
    </source>
</evidence>
<sequence length="219" mass="24312">MKQALSIEVFIDFICPWCLIGQRNLQVALEQLRLEQPDVEVTLHWQGVQLLPDMARTGQPFEAFYRKRLGSDEAVRQRQAQVRAAAEAVGVNIDFSRICRMPNTGDAHRLLQRAVALGQPQRAEQLLAQLFAAYFQHGKDLGDPITLLKIARSCDLEPGQVADCLRGDASPFMSSNHRASAGVPFFRFNQLLEVSGAQPAEVLFDVMLEALAVDQVALA</sequence>
<gene>
    <name evidence="2" type="ORF">V0R53_00335</name>
</gene>
<dbReference type="Gene3D" id="3.40.30.10">
    <property type="entry name" value="Glutaredoxin"/>
    <property type="match status" value="1"/>
</dbReference>
<reference evidence="2 3" key="1">
    <citation type="submission" date="2024-01" db="EMBL/GenBank/DDBJ databases">
        <title>Unpublished Manusciprt.</title>
        <authorList>
            <person name="Duman M."/>
            <person name="Valdes E.G."/>
            <person name="Ajmi N."/>
            <person name="Altun S."/>
            <person name="Saticioglu I.B."/>
        </authorList>
    </citation>
    <scope>NUCLEOTIDE SEQUENCE [LARGE SCALE GENOMIC DNA]</scope>
    <source>
        <strain evidence="2 3">120P</strain>
    </source>
</reference>
<dbReference type="InterPro" id="IPR036249">
    <property type="entry name" value="Thioredoxin-like_sf"/>
</dbReference>
<evidence type="ECO:0000259" key="1">
    <source>
        <dbReference type="Pfam" id="PF01323"/>
    </source>
</evidence>
<organism evidence="2 3">
    <name type="scientific">Pseudomonas auratipiscis</name>
    <dbReference type="NCBI Taxonomy" id="3115853"/>
    <lineage>
        <taxon>Bacteria</taxon>
        <taxon>Pseudomonadati</taxon>
        <taxon>Pseudomonadota</taxon>
        <taxon>Gammaproteobacteria</taxon>
        <taxon>Pseudomonadales</taxon>
        <taxon>Pseudomonadaceae</taxon>
        <taxon>Pseudomonas</taxon>
    </lineage>
</organism>
<feature type="domain" description="DSBA-like thioredoxin" evidence="1">
    <location>
        <begin position="7"/>
        <end position="203"/>
    </location>
</feature>
<dbReference type="PANTHER" id="PTHR13887">
    <property type="entry name" value="GLUTATHIONE S-TRANSFERASE KAPPA"/>
    <property type="match status" value="1"/>
</dbReference>
<dbReference type="Proteomes" id="UP001307839">
    <property type="component" value="Unassembled WGS sequence"/>
</dbReference>
<dbReference type="AlphaFoldDB" id="A0AB35WKY7"/>
<dbReference type="GO" id="GO:0016491">
    <property type="term" value="F:oxidoreductase activity"/>
    <property type="evidence" value="ECO:0007669"/>
    <property type="project" value="InterPro"/>
</dbReference>
<dbReference type="PANTHER" id="PTHR13887:SF41">
    <property type="entry name" value="THIOREDOXIN SUPERFAMILY PROTEIN"/>
    <property type="match status" value="1"/>
</dbReference>
<dbReference type="CDD" id="cd03024">
    <property type="entry name" value="DsbA_FrnE"/>
    <property type="match status" value="1"/>
</dbReference>
<evidence type="ECO:0000313" key="3">
    <source>
        <dbReference type="Proteomes" id="UP001307839"/>
    </source>
</evidence>